<gene>
    <name evidence="1" type="ORF">C0068_11150</name>
</gene>
<proteinExistence type="predicted"/>
<dbReference type="EMBL" id="PQGG01000027">
    <property type="protein sequence ID" value="POP52627.1"/>
    <property type="molecule type" value="Genomic_DNA"/>
</dbReference>
<sequence>MEKCTYPSGTVGWQDFIFDEEEIHIDIDRWKLDKDNVVATHFHQEFRAYIPIVNGSDVLICSRICRGHTAMIMLQRVFSACLFFVIKPYDEILAEKVASEFSRIKEGALASALSEAWIQSVKDGKAIYPENLVKSVA</sequence>
<evidence type="ECO:0000313" key="1">
    <source>
        <dbReference type="EMBL" id="POP52627.1"/>
    </source>
</evidence>
<evidence type="ECO:0000313" key="2">
    <source>
        <dbReference type="Proteomes" id="UP000237222"/>
    </source>
</evidence>
<protein>
    <submittedName>
        <fullName evidence="1">Uncharacterized protein</fullName>
    </submittedName>
</protein>
<organism evidence="1 2">
    <name type="scientific">Zhongshania marina</name>
    <dbReference type="NCBI Taxonomy" id="2304603"/>
    <lineage>
        <taxon>Bacteria</taxon>
        <taxon>Pseudomonadati</taxon>
        <taxon>Pseudomonadota</taxon>
        <taxon>Gammaproteobacteria</taxon>
        <taxon>Cellvibrionales</taxon>
        <taxon>Spongiibacteraceae</taxon>
        <taxon>Zhongshania</taxon>
    </lineage>
</organism>
<comment type="caution">
    <text evidence="1">The sequence shown here is derived from an EMBL/GenBank/DDBJ whole genome shotgun (WGS) entry which is preliminary data.</text>
</comment>
<name>A0A2S4HF75_9GAMM</name>
<dbReference type="AlphaFoldDB" id="A0A2S4HF75"/>
<dbReference type="Proteomes" id="UP000237222">
    <property type="component" value="Unassembled WGS sequence"/>
</dbReference>
<reference evidence="1" key="1">
    <citation type="submission" date="2018-01" db="EMBL/GenBank/DDBJ databases">
        <authorList>
            <person name="Yu X.-D."/>
        </authorList>
    </citation>
    <scope>NUCLEOTIDE SEQUENCE</scope>
    <source>
        <strain evidence="1">ZX-21</strain>
    </source>
</reference>
<accession>A0A2S4HF75</accession>